<keyword evidence="2" id="KW-1185">Reference proteome</keyword>
<gene>
    <name evidence="1" type="ORF">N0V91_006021</name>
</gene>
<reference evidence="1" key="1">
    <citation type="submission" date="2022-10" db="EMBL/GenBank/DDBJ databases">
        <title>Tapping the CABI collections for fungal endophytes: first genome assemblies for Collariella, Neodidymelliopsis, Ascochyta clinopodiicola, Didymella pomorum, Didymosphaeria variabile, Neocosmospora piperis and Neocucurbitaria cava.</title>
        <authorList>
            <person name="Hill R."/>
        </authorList>
    </citation>
    <scope>NUCLEOTIDE SEQUENCE</scope>
    <source>
        <strain evidence="1">IMI 355091</strain>
    </source>
</reference>
<protein>
    <submittedName>
        <fullName evidence="1">Uncharacterized protein</fullName>
    </submittedName>
</protein>
<evidence type="ECO:0000313" key="2">
    <source>
        <dbReference type="Proteomes" id="UP001140510"/>
    </source>
</evidence>
<dbReference type="AlphaFoldDB" id="A0A9W8ZFD4"/>
<organism evidence="1 2">
    <name type="scientific">Didymella pomorum</name>
    <dbReference type="NCBI Taxonomy" id="749634"/>
    <lineage>
        <taxon>Eukaryota</taxon>
        <taxon>Fungi</taxon>
        <taxon>Dikarya</taxon>
        <taxon>Ascomycota</taxon>
        <taxon>Pezizomycotina</taxon>
        <taxon>Dothideomycetes</taxon>
        <taxon>Pleosporomycetidae</taxon>
        <taxon>Pleosporales</taxon>
        <taxon>Pleosporineae</taxon>
        <taxon>Didymellaceae</taxon>
        <taxon>Didymella</taxon>
    </lineage>
</organism>
<comment type="caution">
    <text evidence="1">The sequence shown here is derived from an EMBL/GenBank/DDBJ whole genome shotgun (WGS) entry which is preliminary data.</text>
</comment>
<name>A0A9W8ZFD4_9PLEO</name>
<proteinExistence type="predicted"/>
<dbReference type="Proteomes" id="UP001140510">
    <property type="component" value="Unassembled WGS sequence"/>
</dbReference>
<accession>A0A9W8ZFD4</accession>
<sequence>MSFDDAYKATSWKQGNIDEFIEASMEDLAKGSGFMCILHRIIGASVDINPQLTRAVCKMTMTITCRFTFNKIEMDNEADYRFFFSLLEERVVFYTLQFDKHKFVPVNPEMVFHILEDEMEKCPSGFVKINEPSLNDGVKMLTSDQFGTSRESY</sequence>
<evidence type="ECO:0000313" key="1">
    <source>
        <dbReference type="EMBL" id="KAJ4404120.1"/>
    </source>
</evidence>
<dbReference type="OrthoDB" id="2533647at2759"/>
<dbReference type="EMBL" id="JAPEVA010000045">
    <property type="protein sequence ID" value="KAJ4404120.1"/>
    <property type="molecule type" value="Genomic_DNA"/>
</dbReference>